<dbReference type="AlphaFoldDB" id="A0A9D4YTI3"/>
<proteinExistence type="inferred from homology"/>
<organism evidence="3 4">
    <name type="scientific">Chlorella vulgaris</name>
    <name type="common">Green alga</name>
    <dbReference type="NCBI Taxonomy" id="3077"/>
    <lineage>
        <taxon>Eukaryota</taxon>
        <taxon>Viridiplantae</taxon>
        <taxon>Chlorophyta</taxon>
        <taxon>core chlorophytes</taxon>
        <taxon>Trebouxiophyceae</taxon>
        <taxon>Chlorellales</taxon>
        <taxon>Chlorellaceae</taxon>
        <taxon>Chlorella clade</taxon>
        <taxon>Chlorella</taxon>
    </lineage>
</organism>
<keyword evidence="4" id="KW-1185">Reference proteome</keyword>
<dbReference type="InterPro" id="IPR018865">
    <property type="entry name" value="STK19-like"/>
</dbReference>
<evidence type="ECO:0000256" key="2">
    <source>
        <dbReference type="SAM" id="MobiDB-lite"/>
    </source>
</evidence>
<dbReference type="PANTHER" id="PTHR15243:SF0">
    <property type="entry name" value="SERINE_THREONINE-PROTEIN KINASE 19"/>
    <property type="match status" value="1"/>
</dbReference>
<evidence type="ECO:0008006" key="5">
    <source>
        <dbReference type="Google" id="ProtNLM"/>
    </source>
</evidence>
<name>A0A9D4YTI3_CHLVU</name>
<dbReference type="OrthoDB" id="10261701at2759"/>
<accession>A0A9D4YTI3</accession>
<feature type="region of interest" description="Disordered" evidence="2">
    <location>
        <begin position="1"/>
        <end position="33"/>
    </location>
</feature>
<dbReference type="Proteomes" id="UP001055712">
    <property type="component" value="Unassembled WGS sequence"/>
</dbReference>
<gene>
    <name evidence="3" type="ORF">D9Q98_009054</name>
</gene>
<evidence type="ECO:0000313" key="4">
    <source>
        <dbReference type="Proteomes" id="UP001055712"/>
    </source>
</evidence>
<comment type="caution">
    <text evidence="3">The sequence shown here is derived from an EMBL/GenBank/DDBJ whole genome shotgun (WGS) entry which is preliminary data.</text>
</comment>
<sequence>MSKLRLALPQPPPKRRRTREHVQHWAPTSSDVAAPSSPTNVDFIEEAAPEALPNDTLTALHLLKSRFPAEAAVTPFASRSQLYSVLADRTLADRQLEELRRTAAIRLLQLPASRDECAVVLAGDYAAAVQRCKAGLEEKQQQQSGAASSRTSGSTSMDLDVFDWFAERVLPRCSEVMITHRELVQLLGTAPGAARPLQPRQQAAPVAVTDHQVSLLLNQGLLTRHTGGPDGYLFSMPNAGLAVRSVAAGRQEILGLLQRRHQPEVLEAALLKRKLQRSVLGVRWHVADMIGGGSLLRISTAVGPVLRAAKRGG</sequence>
<reference evidence="3" key="2">
    <citation type="submission" date="2020-11" db="EMBL/GenBank/DDBJ databases">
        <authorList>
            <person name="Cecchin M."/>
            <person name="Marcolungo L."/>
            <person name="Rossato M."/>
            <person name="Girolomoni L."/>
            <person name="Cosentino E."/>
            <person name="Cuine S."/>
            <person name="Li-Beisson Y."/>
            <person name="Delledonne M."/>
            <person name="Ballottari M."/>
        </authorList>
    </citation>
    <scope>NUCLEOTIDE SEQUENCE</scope>
    <source>
        <strain evidence="3">211/11P</strain>
        <tissue evidence="3">Whole cell</tissue>
    </source>
</reference>
<dbReference type="PANTHER" id="PTHR15243">
    <property type="entry name" value="SERINE/THREONINE-PROTEIN KINASE 19"/>
    <property type="match status" value="1"/>
</dbReference>
<dbReference type="EMBL" id="SIDB01000012">
    <property type="protein sequence ID" value="KAI3425287.1"/>
    <property type="molecule type" value="Genomic_DNA"/>
</dbReference>
<reference evidence="3" key="1">
    <citation type="journal article" date="2019" name="Plant J.">
        <title>Chlorella vulgaris genome assembly and annotation reveals the molecular basis for metabolic acclimation to high light conditions.</title>
        <authorList>
            <person name="Cecchin M."/>
            <person name="Marcolungo L."/>
            <person name="Rossato M."/>
            <person name="Girolomoni L."/>
            <person name="Cosentino E."/>
            <person name="Cuine S."/>
            <person name="Li-Beisson Y."/>
            <person name="Delledonne M."/>
            <person name="Ballottari M."/>
        </authorList>
    </citation>
    <scope>NUCLEOTIDE SEQUENCE</scope>
    <source>
        <strain evidence="3">211/11P</strain>
    </source>
</reference>
<dbReference type="Pfam" id="PF10494">
    <property type="entry name" value="Stk19"/>
    <property type="match status" value="1"/>
</dbReference>
<protein>
    <recommendedName>
        <fullName evidence="5">Serine/threonine-protein kinase 19</fullName>
    </recommendedName>
</protein>
<comment type="similarity">
    <text evidence="1">Belongs to the STK19 family.</text>
</comment>
<evidence type="ECO:0000256" key="1">
    <source>
        <dbReference type="ARBA" id="ARBA00093458"/>
    </source>
</evidence>
<evidence type="ECO:0000313" key="3">
    <source>
        <dbReference type="EMBL" id="KAI3425287.1"/>
    </source>
</evidence>